<proteinExistence type="inferred from homology"/>
<keyword evidence="2 3" id="KW-0413">Isomerase</keyword>
<dbReference type="Pfam" id="PF01177">
    <property type="entry name" value="Asp_Glu_race"/>
    <property type="match status" value="1"/>
</dbReference>
<name>A0A1A8TJD9_9GAMM</name>
<dbReference type="Gene3D" id="3.40.50.1860">
    <property type="match status" value="2"/>
</dbReference>
<keyword evidence="4" id="KW-1185">Reference proteome</keyword>
<dbReference type="PANTHER" id="PTHR21198">
    <property type="entry name" value="GLUTAMATE RACEMASE"/>
    <property type="match status" value="1"/>
</dbReference>
<sequence length="254" mass="28027">MSPDATQYFQPVFVHLYLKQYGEIMKTIGMLGGMSWESTVTYYEALNKGIKAALGGLHSAKICLHSVDFEEIKTLQHEGKWEETAAILANGAKSVEAGGADFLLICTNTMHQVAPQIAEQISIPILHIADATADVLKADGITKVGLLGTRFTMEQDFYKNRLIEHFGIDVVVPGEADRESVHTIIYDELCQGQIYTESRERYLAIIDLLHKRGAQAVILGCTEIGLLVQQRHTHVPLYDTTKLHADAAVAFALS</sequence>
<dbReference type="GO" id="GO:0047689">
    <property type="term" value="F:aspartate racemase activity"/>
    <property type="evidence" value="ECO:0007669"/>
    <property type="project" value="UniProtKB-EC"/>
</dbReference>
<comment type="similarity">
    <text evidence="1">Belongs to the aspartate/glutamate racemases family.</text>
</comment>
<dbReference type="EC" id="5.1.1.13" evidence="3"/>
<dbReference type="InterPro" id="IPR004380">
    <property type="entry name" value="Asp_race"/>
</dbReference>
<reference evidence="3 4" key="1">
    <citation type="submission" date="2016-06" db="EMBL/GenBank/DDBJ databases">
        <authorList>
            <person name="Kjaerup R.B."/>
            <person name="Dalgaard T.S."/>
            <person name="Juul-Madsen H.R."/>
        </authorList>
    </citation>
    <scope>NUCLEOTIDE SEQUENCE [LARGE SCALE GENOMIC DNA]</scope>
    <source>
        <strain evidence="3 4">CECT 8886</strain>
    </source>
</reference>
<evidence type="ECO:0000256" key="1">
    <source>
        <dbReference type="ARBA" id="ARBA00007847"/>
    </source>
</evidence>
<dbReference type="NCBIfam" id="TIGR00035">
    <property type="entry name" value="asp_race"/>
    <property type="match status" value="1"/>
</dbReference>
<dbReference type="InterPro" id="IPR015942">
    <property type="entry name" value="Asp/Glu/hydantoin_racemase"/>
</dbReference>
<organism evidence="3 4">
    <name type="scientific">Marinomonas spartinae</name>
    <dbReference type="NCBI Taxonomy" id="1792290"/>
    <lineage>
        <taxon>Bacteria</taxon>
        <taxon>Pseudomonadati</taxon>
        <taxon>Pseudomonadota</taxon>
        <taxon>Gammaproteobacteria</taxon>
        <taxon>Oceanospirillales</taxon>
        <taxon>Oceanospirillaceae</taxon>
        <taxon>Marinomonas</taxon>
    </lineage>
</organism>
<evidence type="ECO:0000313" key="3">
    <source>
        <dbReference type="EMBL" id="SBS32642.1"/>
    </source>
</evidence>
<dbReference type="AlphaFoldDB" id="A0A1A8TJD9"/>
<evidence type="ECO:0000313" key="4">
    <source>
        <dbReference type="Proteomes" id="UP000092544"/>
    </source>
</evidence>
<accession>A0A1A8TJD9</accession>
<dbReference type="InterPro" id="IPR001920">
    <property type="entry name" value="Asp/Glu_race"/>
</dbReference>
<dbReference type="SUPFAM" id="SSF53681">
    <property type="entry name" value="Aspartate/glutamate racemase"/>
    <property type="match status" value="2"/>
</dbReference>
<protein>
    <submittedName>
        <fullName evidence="3">Aspartate racemase</fullName>
        <ecNumber evidence="3">5.1.1.13</ecNumber>
    </submittedName>
</protein>
<dbReference type="Proteomes" id="UP000092544">
    <property type="component" value="Unassembled WGS sequence"/>
</dbReference>
<dbReference type="EMBL" id="FLOB01000005">
    <property type="protein sequence ID" value="SBS32642.1"/>
    <property type="molecule type" value="Genomic_DNA"/>
</dbReference>
<dbReference type="STRING" id="1792290.MSP8886_02503"/>
<gene>
    <name evidence="3" type="ORF">MSP8886_02503</name>
</gene>
<evidence type="ECO:0000256" key="2">
    <source>
        <dbReference type="ARBA" id="ARBA00023235"/>
    </source>
</evidence>
<dbReference type="PANTHER" id="PTHR21198:SF7">
    <property type="entry name" value="ASPARTATE-GLUTAMATE RACEMASE FAMILY"/>
    <property type="match status" value="1"/>
</dbReference>